<organism evidence="5">
    <name type="scientific">Gongylonema pulchrum</name>
    <dbReference type="NCBI Taxonomy" id="637853"/>
    <lineage>
        <taxon>Eukaryota</taxon>
        <taxon>Metazoa</taxon>
        <taxon>Ecdysozoa</taxon>
        <taxon>Nematoda</taxon>
        <taxon>Chromadorea</taxon>
        <taxon>Rhabditida</taxon>
        <taxon>Spirurina</taxon>
        <taxon>Spiruromorpha</taxon>
        <taxon>Spiruroidea</taxon>
        <taxon>Gongylonematidae</taxon>
        <taxon>Gongylonema</taxon>
    </lineage>
</organism>
<evidence type="ECO:0000256" key="2">
    <source>
        <dbReference type="SAM" id="Phobius"/>
    </source>
</evidence>
<evidence type="ECO:0000313" key="3">
    <source>
        <dbReference type="EMBL" id="VDN18913.1"/>
    </source>
</evidence>
<accession>A0A183DS54</accession>
<proteinExistence type="predicted"/>
<sequence length="241" mass="27303">MHAAATAAQAAKRGKLRFDDSRYLPPPDALPRDPVTEVMKSVDLPHLDRQQTQIIRDYHTSRLPTDTDLARAKGSPAERLRSVPSKMTEMMQMLPPGYNISEIPKSVVDALFRGETNKTMEEILHSLPTFERPIMPTYVPYDINDVSNDFTQVNQQAEKLVRVQYYTALLLGFVGAVSLAVLSLICIYIKRKRLVDTEPDIDEDSLVDPTQMAHTRQTAPGTPKMNQFRDQAKYRRHPANV</sequence>
<reference evidence="3 4" key="2">
    <citation type="submission" date="2018-11" db="EMBL/GenBank/DDBJ databases">
        <authorList>
            <consortium name="Pathogen Informatics"/>
        </authorList>
    </citation>
    <scope>NUCLEOTIDE SEQUENCE [LARGE SCALE GENOMIC DNA]</scope>
</reference>
<evidence type="ECO:0000313" key="4">
    <source>
        <dbReference type="Proteomes" id="UP000271098"/>
    </source>
</evidence>
<evidence type="ECO:0000313" key="5">
    <source>
        <dbReference type="WBParaSite" id="GPUH_0001155901-mRNA-1"/>
    </source>
</evidence>
<keyword evidence="2" id="KW-0472">Membrane</keyword>
<feature type="region of interest" description="Disordered" evidence="1">
    <location>
        <begin position="1"/>
        <end position="34"/>
    </location>
</feature>
<reference evidence="5" key="1">
    <citation type="submission" date="2016-06" db="UniProtKB">
        <authorList>
            <consortium name="WormBaseParasite"/>
        </authorList>
    </citation>
    <scope>IDENTIFICATION</scope>
</reference>
<protein>
    <submittedName>
        <fullName evidence="5">Calsyntenin-1</fullName>
    </submittedName>
</protein>
<keyword evidence="2" id="KW-1133">Transmembrane helix</keyword>
<feature type="compositionally biased region" description="Low complexity" evidence="1">
    <location>
        <begin position="1"/>
        <end position="11"/>
    </location>
</feature>
<keyword evidence="2" id="KW-0812">Transmembrane</keyword>
<feature type="transmembrane region" description="Helical" evidence="2">
    <location>
        <begin position="165"/>
        <end position="189"/>
    </location>
</feature>
<dbReference type="WBParaSite" id="GPUH_0001155901-mRNA-1">
    <property type="protein sequence ID" value="GPUH_0001155901-mRNA-1"/>
    <property type="gene ID" value="GPUH_0001155901"/>
</dbReference>
<keyword evidence="4" id="KW-1185">Reference proteome</keyword>
<dbReference type="OrthoDB" id="1055097at2759"/>
<dbReference type="AlphaFoldDB" id="A0A183DS54"/>
<dbReference type="EMBL" id="UYRT01078626">
    <property type="protein sequence ID" value="VDN18913.1"/>
    <property type="molecule type" value="Genomic_DNA"/>
</dbReference>
<feature type="compositionally biased region" description="Polar residues" evidence="1">
    <location>
        <begin position="212"/>
        <end position="229"/>
    </location>
</feature>
<dbReference type="Proteomes" id="UP000271098">
    <property type="component" value="Unassembled WGS sequence"/>
</dbReference>
<evidence type="ECO:0000256" key="1">
    <source>
        <dbReference type="SAM" id="MobiDB-lite"/>
    </source>
</evidence>
<feature type="region of interest" description="Disordered" evidence="1">
    <location>
        <begin position="211"/>
        <end position="241"/>
    </location>
</feature>
<name>A0A183DS54_9BILA</name>
<gene>
    <name evidence="3" type="ORF">GPUH_LOCUS11545</name>
</gene>